<dbReference type="InParanoid" id="A0A5Q0BL47"/>
<dbReference type="AlphaFoldDB" id="A0A5Q0BL47"/>
<evidence type="ECO:0008006" key="4">
    <source>
        <dbReference type="Google" id="ProtNLM"/>
    </source>
</evidence>
<organism evidence="2 3">
    <name type="scientific">Candidatus Methylospira mobilis</name>
    <dbReference type="NCBI Taxonomy" id="1808979"/>
    <lineage>
        <taxon>Bacteria</taxon>
        <taxon>Pseudomonadati</taxon>
        <taxon>Pseudomonadota</taxon>
        <taxon>Gammaproteobacteria</taxon>
        <taxon>Methylococcales</taxon>
        <taxon>Methylococcaceae</taxon>
        <taxon>Candidatus Methylospira</taxon>
    </lineage>
</organism>
<name>A0A5Q0BL47_9GAMM</name>
<evidence type="ECO:0000313" key="2">
    <source>
        <dbReference type="EMBL" id="QFY44510.1"/>
    </source>
</evidence>
<evidence type="ECO:0000256" key="1">
    <source>
        <dbReference type="SAM" id="MobiDB-lite"/>
    </source>
</evidence>
<feature type="compositionally biased region" description="Basic and acidic residues" evidence="1">
    <location>
        <begin position="1"/>
        <end position="12"/>
    </location>
</feature>
<gene>
    <name evidence="2" type="ORF">F6R98_19295</name>
</gene>
<feature type="region of interest" description="Disordered" evidence="1">
    <location>
        <begin position="1"/>
        <end position="68"/>
    </location>
</feature>
<keyword evidence="3" id="KW-1185">Reference proteome</keyword>
<dbReference type="EMBL" id="CP044205">
    <property type="protein sequence ID" value="QFY44510.1"/>
    <property type="molecule type" value="Genomic_DNA"/>
</dbReference>
<sequence length="68" mass="7418">MSENESEQKDIKNQATVLSENELDDVVGGQRVDFSGSSQEGRVLKNGTRLRDTHTHTVNPPPGPNSRG</sequence>
<dbReference type="KEGG" id="mmob:F6R98_19295"/>
<protein>
    <recommendedName>
        <fullName evidence="4">Bacteriocin</fullName>
    </recommendedName>
</protein>
<accession>A0A5Q0BL47</accession>
<reference evidence="2 3" key="1">
    <citation type="submission" date="2019-09" db="EMBL/GenBank/DDBJ databases">
        <title>Ecophysiology of the spiral-shaped methanotroph Methylospira mobilis as revealed by the complete genome sequence.</title>
        <authorList>
            <person name="Oshkin I.Y."/>
            <person name="Dedysh S.N."/>
            <person name="Miroshnikov K."/>
            <person name="Danilova O.V."/>
            <person name="Hakobyan A."/>
            <person name="Liesack W."/>
        </authorList>
    </citation>
    <scope>NUCLEOTIDE SEQUENCE [LARGE SCALE GENOMIC DNA]</scope>
    <source>
        <strain evidence="2 3">Shm1</strain>
    </source>
</reference>
<evidence type="ECO:0000313" key="3">
    <source>
        <dbReference type="Proteomes" id="UP000325755"/>
    </source>
</evidence>
<proteinExistence type="predicted"/>
<feature type="compositionally biased region" description="Pro residues" evidence="1">
    <location>
        <begin position="59"/>
        <end position="68"/>
    </location>
</feature>
<dbReference type="RefSeq" id="WP_153250471.1">
    <property type="nucleotide sequence ID" value="NZ_CP044205.1"/>
</dbReference>
<dbReference type="Proteomes" id="UP000325755">
    <property type="component" value="Chromosome"/>
</dbReference>